<name>A0A0P9H8Z2_9CHLR</name>
<feature type="non-terminal residue" evidence="1">
    <location>
        <position position="157"/>
    </location>
</feature>
<sequence length="157" mass="17381">MFGDDIVVYTRLMPPRLPRRWLRRPRLDRLLANAVEYPVALVSASAGYGKSSALASFAARGGWPVIWYSMGEGVADPLVFLLHLAHACRALAPRAGERTVSLLEQHSQGTQAWTQALDALINDLTRMLDDETSLVLDDYHVVDDQPEIGALIGRLIM</sequence>
<dbReference type="AlphaFoldDB" id="A0A0P9H8Z2"/>
<gene>
    <name evidence="1" type="ORF">SE17_26850</name>
</gene>
<evidence type="ECO:0008006" key="3">
    <source>
        <dbReference type="Google" id="ProtNLM"/>
    </source>
</evidence>
<evidence type="ECO:0000313" key="1">
    <source>
        <dbReference type="EMBL" id="KPV50454.1"/>
    </source>
</evidence>
<reference evidence="1 2" key="1">
    <citation type="submission" date="2015-09" db="EMBL/GenBank/DDBJ databases">
        <title>Draft genome sequence of Kouleothrix aurantiaca JCM 19913.</title>
        <authorList>
            <person name="Hemp J."/>
        </authorList>
    </citation>
    <scope>NUCLEOTIDE SEQUENCE [LARGE SCALE GENOMIC DNA]</scope>
    <source>
        <strain evidence="1 2">COM-B</strain>
    </source>
</reference>
<dbReference type="Proteomes" id="UP000050509">
    <property type="component" value="Unassembled WGS sequence"/>
</dbReference>
<dbReference type="EMBL" id="LJCR01001383">
    <property type="protein sequence ID" value="KPV50454.1"/>
    <property type="molecule type" value="Genomic_DNA"/>
</dbReference>
<accession>A0A0P9H8Z2</accession>
<protein>
    <recommendedName>
        <fullName evidence="3">LuxR family transcriptional regulator</fullName>
    </recommendedName>
</protein>
<keyword evidence="2" id="KW-1185">Reference proteome</keyword>
<evidence type="ECO:0000313" key="2">
    <source>
        <dbReference type="Proteomes" id="UP000050509"/>
    </source>
</evidence>
<proteinExistence type="predicted"/>
<comment type="caution">
    <text evidence="1">The sequence shown here is derived from an EMBL/GenBank/DDBJ whole genome shotgun (WGS) entry which is preliminary data.</text>
</comment>
<organism evidence="1 2">
    <name type="scientific">Kouleothrix aurantiaca</name>
    <dbReference type="NCBI Taxonomy" id="186479"/>
    <lineage>
        <taxon>Bacteria</taxon>
        <taxon>Bacillati</taxon>
        <taxon>Chloroflexota</taxon>
        <taxon>Chloroflexia</taxon>
        <taxon>Chloroflexales</taxon>
        <taxon>Roseiflexineae</taxon>
        <taxon>Roseiflexaceae</taxon>
        <taxon>Kouleothrix</taxon>
    </lineage>
</organism>